<feature type="compositionally biased region" description="Basic and acidic residues" evidence="1">
    <location>
        <begin position="144"/>
        <end position="153"/>
    </location>
</feature>
<comment type="caution">
    <text evidence="2">The sequence shown here is derived from an EMBL/GenBank/DDBJ whole genome shotgun (WGS) entry which is preliminary data.</text>
</comment>
<evidence type="ECO:0000256" key="1">
    <source>
        <dbReference type="SAM" id="MobiDB-lite"/>
    </source>
</evidence>
<dbReference type="EMBL" id="JAEPRB010000291">
    <property type="protein sequence ID" value="KAG2217534.1"/>
    <property type="molecule type" value="Genomic_DNA"/>
</dbReference>
<dbReference type="AlphaFoldDB" id="A0A8H7RV01"/>
<protein>
    <submittedName>
        <fullName evidence="2">Uncharacterized protein</fullName>
    </submittedName>
</protein>
<dbReference type="Proteomes" id="UP000646827">
    <property type="component" value="Unassembled WGS sequence"/>
</dbReference>
<organism evidence="2 3">
    <name type="scientific">Circinella minor</name>
    <dbReference type="NCBI Taxonomy" id="1195481"/>
    <lineage>
        <taxon>Eukaryota</taxon>
        <taxon>Fungi</taxon>
        <taxon>Fungi incertae sedis</taxon>
        <taxon>Mucoromycota</taxon>
        <taxon>Mucoromycotina</taxon>
        <taxon>Mucoromycetes</taxon>
        <taxon>Mucorales</taxon>
        <taxon>Lichtheimiaceae</taxon>
        <taxon>Circinella</taxon>
    </lineage>
</organism>
<feature type="region of interest" description="Disordered" evidence="1">
    <location>
        <begin position="96"/>
        <end position="153"/>
    </location>
</feature>
<reference evidence="2 3" key="1">
    <citation type="submission" date="2020-12" db="EMBL/GenBank/DDBJ databases">
        <title>Metabolic potential, ecology and presence of endohyphal bacteria is reflected in genomic diversity of Mucoromycotina.</title>
        <authorList>
            <person name="Muszewska A."/>
            <person name="Okrasinska A."/>
            <person name="Steczkiewicz K."/>
            <person name="Drgas O."/>
            <person name="Orlowska M."/>
            <person name="Perlinska-Lenart U."/>
            <person name="Aleksandrzak-Piekarczyk T."/>
            <person name="Szatraj K."/>
            <person name="Zielenkiewicz U."/>
            <person name="Pilsyk S."/>
            <person name="Malc E."/>
            <person name="Mieczkowski P."/>
            <person name="Kruszewska J.S."/>
            <person name="Biernat P."/>
            <person name="Pawlowska J."/>
        </authorList>
    </citation>
    <scope>NUCLEOTIDE SEQUENCE [LARGE SCALE GENOMIC DNA]</scope>
    <source>
        <strain evidence="2 3">CBS 142.35</strain>
    </source>
</reference>
<evidence type="ECO:0000313" key="3">
    <source>
        <dbReference type="Proteomes" id="UP000646827"/>
    </source>
</evidence>
<evidence type="ECO:0000313" key="2">
    <source>
        <dbReference type="EMBL" id="KAG2217534.1"/>
    </source>
</evidence>
<feature type="non-terminal residue" evidence="2">
    <location>
        <position position="1"/>
    </location>
</feature>
<feature type="compositionally biased region" description="Polar residues" evidence="1">
    <location>
        <begin position="128"/>
        <end position="143"/>
    </location>
</feature>
<keyword evidence="3" id="KW-1185">Reference proteome</keyword>
<name>A0A8H7RV01_9FUNG</name>
<sequence length="332" mass="38213">MHAQKKQKVITSDIHWCIENYNSLSPSNFIEIFNYGDVFSANMRYSAIISTKRFLKKVPNGSQIKYEFEKWRESAEARARTSVINSVGRIAEEEGNILGNKDNDGPGVGTSSAVAPGINTEERIRGAESTSTGANAAGTLSVQENERRSKKNVDEQVQKLNLVKFQQQYEKMDAALKWTLNCSGRKVEDVLYMYGSTLKYEHLCHSFVLDPWDKTYEQKSVFTSAEIKEIKSSKAKKIPAIDDKTLKYLDEYKELKSSAQVRHFINRLQPWDANFDRKESHDMDWIRHSYYTMVRELERGGIDDDNNSETWLLAHIWTIVDRVFDDVQLDVV</sequence>
<proteinExistence type="predicted"/>
<dbReference type="OrthoDB" id="2385582at2759"/>
<gene>
    <name evidence="2" type="ORF">INT45_009959</name>
</gene>
<accession>A0A8H7RV01</accession>